<proteinExistence type="inferred from homology"/>
<organism evidence="7 8">
    <name type="scientific">Lupinus albus</name>
    <name type="common">White lupine</name>
    <name type="synonym">Lupinus termis</name>
    <dbReference type="NCBI Taxonomy" id="3870"/>
    <lineage>
        <taxon>Eukaryota</taxon>
        <taxon>Viridiplantae</taxon>
        <taxon>Streptophyta</taxon>
        <taxon>Embryophyta</taxon>
        <taxon>Tracheophyta</taxon>
        <taxon>Spermatophyta</taxon>
        <taxon>Magnoliopsida</taxon>
        <taxon>eudicotyledons</taxon>
        <taxon>Gunneridae</taxon>
        <taxon>Pentapetalae</taxon>
        <taxon>rosids</taxon>
        <taxon>fabids</taxon>
        <taxon>Fabales</taxon>
        <taxon>Fabaceae</taxon>
        <taxon>Papilionoideae</taxon>
        <taxon>50 kb inversion clade</taxon>
        <taxon>genistoids sensu lato</taxon>
        <taxon>core genistoids</taxon>
        <taxon>Genisteae</taxon>
        <taxon>Lupinus</taxon>
    </lineage>
</organism>
<evidence type="ECO:0000256" key="3">
    <source>
        <dbReference type="ARBA" id="ARBA00022471"/>
    </source>
</evidence>
<dbReference type="OrthoDB" id="1741532at2759"/>
<dbReference type="GO" id="GO:0005576">
    <property type="term" value="C:extracellular region"/>
    <property type="evidence" value="ECO:0007669"/>
    <property type="project" value="UniProtKB-SubCell"/>
</dbReference>
<evidence type="ECO:0000256" key="6">
    <source>
        <dbReference type="RuleBase" id="RU367044"/>
    </source>
</evidence>
<keyword evidence="8" id="KW-1185">Reference proteome</keyword>
<accession>A0A6A4QGV6</accession>
<keyword evidence="4 6" id="KW-0964">Secreted</keyword>
<dbReference type="Pfam" id="PF05938">
    <property type="entry name" value="Self-incomp_S1"/>
    <property type="match status" value="1"/>
</dbReference>
<comment type="subcellular location">
    <subcellularLocation>
        <location evidence="1 6">Secreted</location>
    </subcellularLocation>
</comment>
<evidence type="ECO:0000313" key="8">
    <source>
        <dbReference type="Proteomes" id="UP000447434"/>
    </source>
</evidence>
<evidence type="ECO:0000256" key="1">
    <source>
        <dbReference type="ARBA" id="ARBA00004613"/>
    </source>
</evidence>
<dbReference type="PANTHER" id="PTHR31232">
    <property type="match status" value="1"/>
</dbReference>
<dbReference type="EMBL" id="WOCE01000006">
    <property type="protein sequence ID" value="KAE9612729.1"/>
    <property type="molecule type" value="Genomic_DNA"/>
</dbReference>
<dbReference type="AlphaFoldDB" id="A0A6A4QGV6"/>
<evidence type="ECO:0000256" key="5">
    <source>
        <dbReference type="ARBA" id="ARBA00022729"/>
    </source>
</evidence>
<dbReference type="PANTHER" id="PTHR31232:SF43">
    <property type="entry name" value="S-PROTEIN HOMOLOG 29-RELATED"/>
    <property type="match status" value="1"/>
</dbReference>
<dbReference type="Proteomes" id="UP000447434">
    <property type="component" value="Chromosome 6"/>
</dbReference>
<protein>
    <recommendedName>
        <fullName evidence="6">S-protein homolog</fullName>
    </recommendedName>
</protein>
<keyword evidence="3 6" id="KW-0713">Self-incompatibility</keyword>
<keyword evidence="5" id="KW-0732">Signal</keyword>
<dbReference type="InterPro" id="IPR010264">
    <property type="entry name" value="Self-incomp_S1"/>
</dbReference>
<comment type="caution">
    <text evidence="7">The sequence shown here is derived from an EMBL/GenBank/DDBJ whole genome shotgun (WGS) entry which is preliminary data.</text>
</comment>
<comment type="similarity">
    <text evidence="2 6">Belongs to the plant self-incompatibility (S1) protein family.</text>
</comment>
<sequence>MAVLLVSKNVLMLLSLTIFVTLQMMAGVVTGRLLDNTKINIMNNISEPLLVHGWFHNDHELHRLLPGESHRYKFFKTPFIKMVWACTFEWKGAFHRYDIYDSRRDSCYQYNCYWQITEDGPCQIVHNYTEPLCFSWNY</sequence>
<evidence type="ECO:0000256" key="4">
    <source>
        <dbReference type="ARBA" id="ARBA00022525"/>
    </source>
</evidence>
<dbReference type="GO" id="GO:0060320">
    <property type="term" value="P:rejection of self pollen"/>
    <property type="evidence" value="ECO:0007669"/>
    <property type="project" value="UniProtKB-KW"/>
</dbReference>
<evidence type="ECO:0000313" key="7">
    <source>
        <dbReference type="EMBL" id="KAE9612729.1"/>
    </source>
</evidence>
<reference evidence="8" key="1">
    <citation type="journal article" date="2020" name="Nat. Commun.">
        <title>Genome sequence of the cluster root forming white lupin.</title>
        <authorList>
            <person name="Hufnagel B."/>
            <person name="Marques A."/>
            <person name="Soriano A."/>
            <person name="Marques L."/>
            <person name="Divol F."/>
            <person name="Doumas P."/>
            <person name="Sallet E."/>
            <person name="Mancinotti D."/>
            <person name="Carrere S."/>
            <person name="Marande W."/>
            <person name="Arribat S."/>
            <person name="Keller J."/>
            <person name="Huneau C."/>
            <person name="Blein T."/>
            <person name="Aime D."/>
            <person name="Laguerre M."/>
            <person name="Taylor J."/>
            <person name="Schubert V."/>
            <person name="Nelson M."/>
            <person name="Geu-Flores F."/>
            <person name="Crespi M."/>
            <person name="Gallardo-Guerrero K."/>
            <person name="Delaux P.-M."/>
            <person name="Salse J."/>
            <person name="Berges H."/>
            <person name="Guyot R."/>
            <person name="Gouzy J."/>
            <person name="Peret B."/>
        </authorList>
    </citation>
    <scope>NUCLEOTIDE SEQUENCE [LARGE SCALE GENOMIC DNA]</scope>
    <source>
        <strain evidence="8">cv. Amiga</strain>
    </source>
</reference>
<name>A0A6A4QGV6_LUPAL</name>
<evidence type="ECO:0000256" key="2">
    <source>
        <dbReference type="ARBA" id="ARBA00005581"/>
    </source>
</evidence>
<gene>
    <name evidence="7" type="ORF">Lalb_Chr06g0176151</name>
</gene>